<feature type="compositionally biased region" description="Basic and acidic residues" evidence="1">
    <location>
        <begin position="1"/>
        <end position="10"/>
    </location>
</feature>
<gene>
    <name evidence="2" type="ORF">CVIRNUC_003562</name>
</gene>
<dbReference type="AlphaFoldDB" id="A0AAV1I287"/>
<dbReference type="Proteomes" id="UP001314263">
    <property type="component" value="Unassembled WGS sequence"/>
</dbReference>
<name>A0AAV1I287_9CHLO</name>
<protein>
    <submittedName>
        <fullName evidence="2">Uncharacterized protein</fullName>
    </submittedName>
</protein>
<organism evidence="2 3">
    <name type="scientific">Coccomyxa viridis</name>
    <dbReference type="NCBI Taxonomy" id="1274662"/>
    <lineage>
        <taxon>Eukaryota</taxon>
        <taxon>Viridiplantae</taxon>
        <taxon>Chlorophyta</taxon>
        <taxon>core chlorophytes</taxon>
        <taxon>Trebouxiophyceae</taxon>
        <taxon>Trebouxiophyceae incertae sedis</taxon>
        <taxon>Coccomyxaceae</taxon>
        <taxon>Coccomyxa</taxon>
    </lineage>
</organism>
<feature type="region of interest" description="Disordered" evidence="1">
    <location>
        <begin position="1"/>
        <end position="53"/>
    </location>
</feature>
<sequence>MALEVPHGDGGDVPQDGHGCCIDGTGPPVDQTQSPCPGTSFDEQWGTGVEPEM</sequence>
<evidence type="ECO:0000313" key="2">
    <source>
        <dbReference type="EMBL" id="CAK0768412.1"/>
    </source>
</evidence>
<dbReference type="EMBL" id="CAUYUE010000004">
    <property type="protein sequence ID" value="CAK0768412.1"/>
    <property type="molecule type" value="Genomic_DNA"/>
</dbReference>
<evidence type="ECO:0000313" key="3">
    <source>
        <dbReference type="Proteomes" id="UP001314263"/>
    </source>
</evidence>
<evidence type="ECO:0000256" key="1">
    <source>
        <dbReference type="SAM" id="MobiDB-lite"/>
    </source>
</evidence>
<comment type="caution">
    <text evidence="2">The sequence shown here is derived from an EMBL/GenBank/DDBJ whole genome shotgun (WGS) entry which is preliminary data.</text>
</comment>
<keyword evidence="3" id="KW-1185">Reference proteome</keyword>
<proteinExistence type="predicted"/>
<accession>A0AAV1I287</accession>
<reference evidence="2 3" key="1">
    <citation type="submission" date="2023-10" db="EMBL/GenBank/DDBJ databases">
        <authorList>
            <person name="Maclean D."/>
            <person name="Macfadyen A."/>
        </authorList>
    </citation>
    <scope>NUCLEOTIDE SEQUENCE [LARGE SCALE GENOMIC DNA]</scope>
</reference>